<accession>A0A8S9YR49</accession>
<evidence type="ECO:0000256" key="1">
    <source>
        <dbReference type="ARBA" id="ARBA00022734"/>
    </source>
</evidence>
<evidence type="ECO:0000256" key="2">
    <source>
        <dbReference type="SAM" id="MobiDB-lite"/>
    </source>
</evidence>
<feature type="region of interest" description="Disordered" evidence="2">
    <location>
        <begin position="399"/>
        <end position="475"/>
    </location>
</feature>
<feature type="region of interest" description="Disordered" evidence="2">
    <location>
        <begin position="804"/>
        <end position="839"/>
    </location>
</feature>
<dbReference type="SUPFAM" id="SSF49899">
    <property type="entry name" value="Concanavalin A-like lectins/glucanases"/>
    <property type="match status" value="1"/>
</dbReference>
<evidence type="ECO:0000259" key="3">
    <source>
        <dbReference type="PROSITE" id="PS51304"/>
    </source>
</evidence>
<dbReference type="InterPro" id="IPR044156">
    <property type="entry name" value="Galectin-like"/>
</dbReference>
<dbReference type="Proteomes" id="UP000822476">
    <property type="component" value="Unassembled WGS sequence"/>
</dbReference>
<gene>
    <name evidence="4" type="ORF">EG68_07852</name>
</gene>
<feature type="compositionally biased region" description="Polar residues" evidence="2">
    <location>
        <begin position="829"/>
        <end position="839"/>
    </location>
</feature>
<protein>
    <recommendedName>
        <fullName evidence="3">Galectin domain-containing protein</fullName>
    </recommendedName>
</protein>
<organism evidence="4 5">
    <name type="scientific">Paragonimus skrjabini miyazakii</name>
    <dbReference type="NCBI Taxonomy" id="59628"/>
    <lineage>
        <taxon>Eukaryota</taxon>
        <taxon>Metazoa</taxon>
        <taxon>Spiralia</taxon>
        <taxon>Lophotrochozoa</taxon>
        <taxon>Platyhelminthes</taxon>
        <taxon>Trematoda</taxon>
        <taxon>Digenea</taxon>
        <taxon>Plagiorchiida</taxon>
        <taxon>Troglotremata</taxon>
        <taxon>Troglotrematidae</taxon>
        <taxon>Paragonimus</taxon>
    </lineage>
</organism>
<dbReference type="InterPro" id="IPR013320">
    <property type="entry name" value="ConA-like_dom_sf"/>
</dbReference>
<dbReference type="Pfam" id="PF00337">
    <property type="entry name" value="Gal-bind_lectin"/>
    <property type="match status" value="1"/>
</dbReference>
<sequence>MYENSHMEPDEEYSAPINHQAPIKNPLATVPFMRQFHSRSNGFGNYDTPPSYSRNPVRIQGSYPFEDNFGTVNFGAWESMGPIIQPIPDNLMVGDYIEINGFCRGPEVIVELLTSDQPSEIDSGVLPLHICLLAGGPVLVKSQSRNKIERQEHNVRMGVQQNMAFELCIYAMDDGYEIKLNKETVCTHKHAVKLEDVAAISMDGDADFTSIEFKDIYGEEDEAQYTNESAQPGFMRVQELRESLSRKRGSPILVRSSTRRSSRSSKIQSPSPAVKAHWPTSTDLSRPDFDIDAKPAARTVAPTEYVEPEPNLRADYALPISTQPPYVDNASQKSKNRLSLKPGSRKSIQLDETKLEGYSLVGGSQSSQVAGNARGGVYQVLDDEQPGIYRTGTNSMYLGSSQSIHGSTPSLQDKSKKKRTSLFSKSKGSESDLSIAGTEKKSKGIKNIFKRKKSTPTTSGTDIRPSISMPDVYRSEPSGYQGYSTTSINERPLYLGAAMDIAPVRGPVPKSVLKDSAPEIAAFMAGQKAVPEFENFTLTHETSLTQSRMLVSEKGGVESIQTRPTSMISEESQRRKLKGTAPELADILIDSGRAGFEPNNTLTGGVQEPKGSIAIRESYQPKYEQMEPVKPLKGSAPEIADSIATRFRPTNAADITLTNESALETPHYSQPAHYIPVSTQRPTSEIEIITTKPGKLKGTAPELAAQFADTNKTHIFFPLETTLSGVQSQRPKTTVIERPNMDIDYRPPVQIEPEYAGKYQQPVRSLSVDHNRHNEAESDASSVHSDAEYYLEVGKSQYYMERRRSLKNYRSKRSRRKEQEARRSLGLNGENNSVHSSISSVKAGDPTIVARKDKVKSGAGREQVNSWLNGYTPGYSNEIDVSQTNRPRVHAAAPVFQMPDSRNTVFVEACKPTLQPVEQPDRKFKVFLDLTTQLRDQEFGAKFPLPLVAGRKARLTGHFVSPLYDVVECCFIHLDTNGAVVGDGYNETVLEIWSNGNLRIYGIKNNAQILIGQWINSDQSIIAPYDADKFSFDLHNRGTYAAITLSDHVTLRLPPSFEVDKLRHVQLEQTCTNAKLDHFSVSNDLLLPLELMYPNQSHRENTQNLTLSTKLSSDSKHITLEFFTQANKSFKILLDFEHDCIYLNTSENMITTNSFVVKKEIPFVPEQVRQLRVLRNTNENEVTLYANRTELFNETLPITRPVGKLSHVHINGDLILLNAKFN</sequence>
<keyword evidence="1" id="KW-0430">Lectin</keyword>
<reference evidence="4" key="1">
    <citation type="submission" date="2019-07" db="EMBL/GenBank/DDBJ databases">
        <title>Annotation for the trematode Paragonimus miyazaki's.</title>
        <authorList>
            <person name="Choi Y.-J."/>
        </authorList>
    </citation>
    <scope>NUCLEOTIDE SEQUENCE</scope>
    <source>
        <strain evidence="4">Japan</strain>
    </source>
</reference>
<feature type="compositionally biased region" description="Basic residues" evidence="2">
    <location>
        <begin position="804"/>
        <end position="816"/>
    </location>
</feature>
<feature type="compositionally biased region" description="Polar residues" evidence="2">
    <location>
        <begin position="323"/>
        <end position="333"/>
    </location>
</feature>
<name>A0A8S9YR49_9TREM</name>
<evidence type="ECO:0000313" key="5">
    <source>
        <dbReference type="Proteomes" id="UP000822476"/>
    </source>
</evidence>
<feature type="region of interest" description="Disordered" evidence="2">
    <location>
        <begin position="555"/>
        <end position="579"/>
    </location>
</feature>
<feature type="compositionally biased region" description="Polar residues" evidence="2">
    <location>
        <begin position="399"/>
        <end position="412"/>
    </location>
</feature>
<dbReference type="PROSITE" id="PS51304">
    <property type="entry name" value="GALECTIN"/>
    <property type="match status" value="1"/>
</dbReference>
<dbReference type="Gene3D" id="2.60.120.200">
    <property type="match status" value="1"/>
</dbReference>
<comment type="caution">
    <text evidence="4">The sequence shown here is derived from an EMBL/GenBank/DDBJ whole genome shotgun (WGS) entry which is preliminary data.</text>
</comment>
<dbReference type="EMBL" id="JTDE01003883">
    <property type="protein sequence ID" value="KAF7255541.1"/>
    <property type="molecule type" value="Genomic_DNA"/>
</dbReference>
<feature type="domain" description="Galectin" evidence="3">
    <location>
        <begin position="83"/>
        <end position="214"/>
    </location>
</feature>
<dbReference type="AlphaFoldDB" id="A0A8S9YR49"/>
<dbReference type="PANTHER" id="PTHR11346:SF147">
    <property type="entry name" value="GALECTIN"/>
    <property type="match status" value="1"/>
</dbReference>
<dbReference type="GO" id="GO:0030246">
    <property type="term" value="F:carbohydrate binding"/>
    <property type="evidence" value="ECO:0007669"/>
    <property type="project" value="UniProtKB-KW"/>
</dbReference>
<feature type="region of interest" description="Disordered" evidence="2">
    <location>
        <begin position="242"/>
        <end position="289"/>
    </location>
</feature>
<dbReference type="OrthoDB" id="6251307at2759"/>
<dbReference type="SMART" id="SM00908">
    <property type="entry name" value="Gal-bind_lectin"/>
    <property type="match status" value="1"/>
</dbReference>
<evidence type="ECO:0000313" key="4">
    <source>
        <dbReference type="EMBL" id="KAF7255541.1"/>
    </source>
</evidence>
<dbReference type="SMART" id="SM00276">
    <property type="entry name" value="GLECT"/>
    <property type="match status" value="1"/>
</dbReference>
<dbReference type="InterPro" id="IPR001079">
    <property type="entry name" value="Galectin_CRD"/>
</dbReference>
<feature type="region of interest" description="Disordered" evidence="2">
    <location>
        <begin position="323"/>
        <end position="344"/>
    </location>
</feature>
<keyword evidence="5" id="KW-1185">Reference proteome</keyword>
<feature type="compositionally biased region" description="Polar residues" evidence="2">
    <location>
        <begin position="559"/>
        <end position="570"/>
    </location>
</feature>
<proteinExistence type="predicted"/>
<dbReference type="PANTHER" id="PTHR11346">
    <property type="entry name" value="GALECTIN"/>
    <property type="match status" value="1"/>
</dbReference>